<dbReference type="AlphaFoldDB" id="A0A6C0LZ20"/>
<accession>A0A6C0LZ20</accession>
<organism evidence="1">
    <name type="scientific">viral metagenome</name>
    <dbReference type="NCBI Taxonomy" id="1070528"/>
    <lineage>
        <taxon>unclassified sequences</taxon>
        <taxon>metagenomes</taxon>
        <taxon>organismal metagenomes</taxon>
    </lineage>
</organism>
<dbReference type="EMBL" id="MN740585">
    <property type="protein sequence ID" value="QHU35275.1"/>
    <property type="molecule type" value="Genomic_DNA"/>
</dbReference>
<sequence>MFSNILNTNLYKNNHKNNHKTKVAKNKFKANVNYLNRKLINKEIPLFKLNAFCINLKSKKENMDFINDEWSDFLIVKRFIALSSATLSHLHILKYIWFNKENIKFPIVIMEDDVFRKNNFTKYWNELLNLKKCDYVAFDCFFLRFKENQNNCEENFISLKSHNAVGFNVYYKSFFDKITNINNLLEIVGKTIDTTMTNNDKFVKYTPNTQICRQIVNKISSTVISNIIFKTSFYNNYYKDAEYILKIYQKK</sequence>
<evidence type="ECO:0000313" key="1">
    <source>
        <dbReference type="EMBL" id="QHU35275.1"/>
    </source>
</evidence>
<proteinExistence type="predicted"/>
<protein>
    <submittedName>
        <fullName evidence="1">Uncharacterized protein</fullName>
    </submittedName>
</protein>
<reference evidence="1" key="1">
    <citation type="journal article" date="2020" name="Nature">
        <title>Giant virus diversity and host interactions through global metagenomics.</title>
        <authorList>
            <person name="Schulz F."/>
            <person name="Roux S."/>
            <person name="Paez-Espino D."/>
            <person name="Jungbluth S."/>
            <person name="Walsh D.A."/>
            <person name="Denef V.J."/>
            <person name="McMahon K.D."/>
            <person name="Konstantinidis K.T."/>
            <person name="Eloe-Fadrosh E.A."/>
            <person name="Kyrpides N.C."/>
            <person name="Woyke T."/>
        </authorList>
    </citation>
    <scope>NUCLEOTIDE SEQUENCE</scope>
    <source>
        <strain evidence="1">GVMAG-S-1017745-26</strain>
    </source>
</reference>
<name>A0A6C0LZ20_9ZZZZ</name>